<organism evidence="1 2">
    <name type="scientific">Methanolobus mangrovi</name>
    <dbReference type="NCBI Taxonomy" id="3072977"/>
    <lineage>
        <taxon>Archaea</taxon>
        <taxon>Methanobacteriati</taxon>
        <taxon>Methanobacteriota</taxon>
        <taxon>Stenosarchaea group</taxon>
        <taxon>Methanomicrobia</taxon>
        <taxon>Methanosarcinales</taxon>
        <taxon>Methanosarcinaceae</taxon>
        <taxon>Methanolobus</taxon>
    </lineage>
</organism>
<dbReference type="GeneID" id="84230603"/>
<dbReference type="Proteomes" id="UP001183006">
    <property type="component" value="Chromosome"/>
</dbReference>
<evidence type="ECO:0000313" key="1">
    <source>
        <dbReference type="EMBL" id="WMW21822.1"/>
    </source>
</evidence>
<proteinExistence type="predicted"/>
<gene>
    <name evidence="1" type="ORF">RE476_10640</name>
</gene>
<reference evidence="1" key="1">
    <citation type="submission" date="2023-08" db="EMBL/GenBank/DDBJ databases">
        <title>Methanolobus mangrovi sp. nov. and Methanolobus sediminis sp. nov, two novel methylotrophic methanogens isolated from mangrove sediments in China.</title>
        <authorList>
            <person name="Zhou J."/>
        </authorList>
    </citation>
    <scope>NUCLEOTIDE SEQUENCE</scope>
    <source>
        <strain evidence="1">FTZ2</strain>
    </source>
</reference>
<dbReference type="AlphaFoldDB" id="A0AA51UEM4"/>
<accession>A0AA51UEM4</accession>
<sequence length="86" mass="9832">MNGTFTLAIGERRTIKSSLFGTSQDMMYCGMSSESTFSIGLLFSKGYQGHALNFYFPRKSSYIILDKRKYYIVDVNPEHITLQLSE</sequence>
<evidence type="ECO:0000313" key="2">
    <source>
        <dbReference type="Proteomes" id="UP001183006"/>
    </source>
</evidence>
<dbReference type="KEGG" id="mmav:RE476_10640"/>
<dbReference type="EMBL" id="CP133594">
    <property type="protein sequence ID" value="WMW21822.1"/>
    <property type="molecule type" value="Genomic_DNA"/>
</dbReference>
<dbReference type="RefSeq" id="WP_309307613.1">
    <property type="nucleotide sequence ID" value="NZ_CP133594.1"/>
</dbReference>
<keyword evidence="2" id="KW-1185">Reference proteome</keyword>
<protein>
    <submittedName>
        <fullName evidence="1">Uncharacterized protein</fullName>
    </submittedName>
</protein>
<name>A0AA51UEM4_9EURY</name>